<gene>
    <name evidence="1" type="ORF">JYE49_09465</name>
</gene>
<name>A0AC61MV46_9FIRM</name>
<evidence type="ECO:0000313" key="2">
    <source>
        <dbReference type="Proteomes" id="UP000682782"/>
    </source>
</evidence>
<sequence length="411" mass="46460">MKKYYRSRIMFSAMLSFLIILVLTVGAIWLISYQAMERNTDNFIASSLEPREENEGEGGRRFMQDAPPAMFGYNPGRRNMPSGFYEITYTPDGEVDQINKRGIAEDADVSVQEYVMNAVKKNVDKGKVGSYKFGIRRNEDGSGKVILVDNSIQLHMLYNVLKNAGMVGLGIFILLIIVLFPVSGRMADVFVRNTEQQRQFITDAGHDLKTPVAIARANLDVLELRQGRNKWSDNIRAQVDRMEHLVQDLIMMARLDEEQNEQALDSIELTALTEEIWHEYQSSLKQKGITGETALEETPPVKGSENLIRRMFCLLMDNAVQYTPEGGTIRLEVKPEKKKNRIVLANSVTSLPTEKPEKLTERFVRGDSARTQKSGGSGIGLAAVRRIVEKHKGKLVIDYPDEHTFRVSVEI</sequence>
<keyword evidence="1" id="KW-0808">Transferase</keyword>
<dbReference type="EMBL" id="CP068393">
    <property type="protein sequence ID" value="QUC66097.1"/>
    <property type="molecule type" value="Genomic_DNA"/>
</dbReference>
<evidence type="ECO:0000313" key="1">
    <source>
        <dbReference type="EMBL" id="QUC66097.1"/>
    </source>
</evidence>
<protein>
    <submittedName>
        <fullName evidence="1">HAMP domain-containing histidine kinase</fullName>
    </submittedName>
</protein>
<keyword evidence="1" id="KW-0418">Kinase</keyword>
<accession>A0AC61MV46</accession>
<proteinExistence type="predicted"/>
<keyword evidence="2" id="KW-1185">Reference proteome</keyword>
<organism evidence="1 2">
    <name type="scientific">Aristaeella hokkaidonensis</name>
    <dbReference type="NCBI Taxonomy" id="3046382"/>
    <lineage>
        <taxon>Bacteria</taxon>
        <taxon>Bacillati</taxon>
        <taxon>Bacillota</taxon>
        <taxon>Clostridia</taxon>
        <taxon>Eubacteriales</taxon>
        <taxon>Aristaeellaceae</taxon>
        <taxon>Aristaeella</taxon>
    </lineage>
</organism>
<reference evidence="1" key="1">
    <citation type="submission" date="2021-01" db="EMBL/GenBank/DDBJ databases">
        <title>Complete genome sequence of Clostridiales bacterium R-7.</title>
        <authorList>
            <person name="Mahoney-Kurpe S.C."/>
            <person name="Palevich N."/>
            <person name="Koike S."/>
            <person name="Moon C.D."/>
            <person name="Attwood G.T."/>
        </authorList>
    </citation>
    <scope>NUCLEOTIDE SEQUENCE</scope>
    <source>
        <strain evidence="1">R-7</strain>
    </source>
</reference>
<dbReference type="Proteomes" id="UP000682782">
    <property type="component" value="Chromosome"/>
</dbReference>